<protein>
    <recommendedName>
        <fullName evidence="4">HTH luxR-type domain-containing protein</fullName>
    </recommendedName>
</protein>
<name>A0A1M6HHK5_9BACE</name>
<sequence length="191" mass="22041">MNLTNEIIGGLLLILLFGVTFLIRYAFIERNVIRHTQMRLSKIEEEVQKHPLTCPLKQQIEQQAEQQSLSDPESPHSSQTACFQSRLTTAEVEVNFRNHFTSLYPNAIHRLRTISPRITRVDELLCMLILLKQNNEEIAHLLGVSRSTVLKNRYRLRCKLQLPVGVDLDTEVRNLLAPDEEQTPSDMNVKQ</sequence>
<reference evidence="3" key="1">
    <citation type="submission" date="2016-11" db="EMBL/GenBank/DDBJ databases">
        <authorList>
            <person name="Varghese N."/>
            <person name="Submissions S."/>
        </authorList>
    </citation>
    <scope>NUCLEOTIDE SEQUENCE [LARGE SCALE GENOMIC DNA]</scope>
    <source>
        <strain evidence="3">DSM 26884</strain>
    </source>
</reference>
<dbReference type="SUPFAM" id="SSF46894">
    <property type="entry name" value="C-terminal effector domain of the bipartite response regulators"/>
    <property type="match status" value="1"/>
</dbReference>
<evidence type="ECO:0000313" key="3">
    <source>
        <dbReference type="Proteomes" id="UP000184192"/>
    </source>
</evidence>
<dbReference type="EMBL" id="FQZN01000018">
    <property type="protein sequence ID" value="SHJ21579.1"/>
    <property type="molecule type" value="Genomic_DNA"/>
</dbReference>
<keyword evidence="1" id="KW-0812">Transmembrane</keyword>
<keyword evidence="3" id="KW-1185">Reference proteome</keyword>
<feature type="transmembrane region" description="Helical" evidence="1">
    <location>
        <begin position="6"/>
        <end position="27"/>
    </location>
</feature>
<proteinExistence type="predicted"/>
<dbReference type="AlphaFoldDB" id="A0A1M6HHK5"/>
<dbReference type="eggNOG" id="COG2771">
    <property type="taxonomic scope" value="Bacteria"/>
</dbReference>
<evidence type="ECO:0008006" key="4">
    <source>
        <dbReference type="Google" id="ProtNLM"/>
    </source>
</evidence>
<evidence type="ECO:0000313" key="2">
    <source>
        <dbReference type="EMBL" id="SHJ21579.1"/>
    </source>
</evidence>
<keyword evidence="1" id="KW-0472">Membrane</keyword>
<keyword evidence="1" id="KW-1133">Transmembrane helix</keyword>
<accession>A0A1M6HHK5</accession>
<evidence type="ECO:0000256" key="1">
    <source>
        <dbReference type="SAM" id="Phobius"/>
    </source>
</evidence>
<dbReference type="InterPro" id="IPR016032">
    <property type="entry name" value="Sig_transdc_resp-reg_C-effctor"/>
</dbReference>
<dbReference type="Proteomes" id="UP000184192">
    <property type="component" value="Unassembled WGS sequence"/>
</dbReference>
<dbReference type="GO" id="GO:0003677">
    <property type="term" value="F:DNA binding"/>
    <property type="evidence" value="ECO:0007669"/>
    <property type="project" value="InterPro"/>
</dbReference>
<organism evidence="2 3">
    <name type="scientific">Bacteroides stercorirosoris</name>
    <dbReference type="NCBI Taxonomy" id="871324"/>
    <lineage>
        <taxon>Bacteria</taxon>
        <taxon>Pseudomonadati</taxon>
        <taxon>Bacteroidota</taxon>
        <taxon>Bacteroidia</taxon>
        <taxon>Bacteroidales</taxon>
        <taxon>Bacteroidaceae</taxon>
        <taxon>Bacteroides</taxon>
    </lineage>
</organism>
<dbReference type="GO" id="GO:0006355">
    <property type="term" value="P:regulation of DNA-templated transcription"/>
    <property type="evidence" value="ECO:0007669"/>
    <property type="project" value="InterPro"/>
</dbReference>
<dbReference type="RefSeq" id="WP_025832999.1">
    <property type="nucleotide sequence ID" value="NZ_CAMTFU010000030.1"/>
</dbReference>
<dbReference type="GeneID" id="92713056"/>
<gene>
    <name evidence="2" type="ORF">SAMN05444350_11870</name>
</gene>